<dbReference type="NCBIfam" id="TIGR00797">
    <property type="entry name" value="matE"/>
    <property type="match status" value="1"/>
</dbReference>
<accession>A0A4Y3WBF0</accession>
<dbReference type="GO" id="GO:0005886">
    <property type="term" value="C:plasma membrane"/>
    <property type="evidence" value="ECO:0007669"/>
    <property type="project" value="UniProtKB-SubCell"/>
</dbReference>
<dbReference type="EMBL" id="BJNF01000010">
    <property type="protein sequence ID" value="GEC14566.1"/>
    <property type="molecule type" value="Genomic_DNA"/>
</dbReference>
<evidence type="ECO:0000256" key="7">
    <source>
        <dbReference type="ARBA" id="ARBA00023065"/>
    </source>
</evidence>
<feature type="transmembrane region" description="Helical" evidence="10">
    <location>
        <begin position="431"/>
        <end position="451"/>
    </location>
</feature>
<keyword evidence="6 10" id="KW-1133">Transmembrane helix</keyword>
<sequence length="516" mass="55911">MNEAWRARAVIVRLSPDPFYADRRSAMLPDARHSASSRDAWLGEFRVTLALGWPLVLTNVAQIALTTTDVIVLGRVGPSALAAGTLGVNLYFAILIFGIGVVTAASPMMAEAFGRKLHTVRDVRRTFRQGMWASVLIAAPSWLLLWHTEAILLLFHQEPRLAADAQVFVRALQWGMLPTLGFIVLRSFFAALERPLSAMMVTVAAILFNVAANWVLVFGHLGLPPLGLLGSGIATTLSNIFLFAGVALVASLGRSFRRYHLFGNWWRADWPRFLALWRVGLPIGATLAFEITVFNAAVFLMGQFGTASIAAHAIAIQIASVSFMVPMGLAQAATVRVGRAYGAEDVDGITRAGWVSFTLAISFMATTSVLMISAPRWLISAFVDINDAANAEVIGLAVSFLTCAAVFQIADGAQVVGAGMLRGLQDTRVPMIYAGLGYWGFGMSLSLLFAFKLGFEGTGIWIGLASGLVAVAILMMSRWIRRERLGLVPLKELRCREPGPETSGHRPRKRAIPSLE</sequence>
<keyword evidence="5 10" id="KW-0812">Transmembrane</keyword>
<evidence type="ECO:0000256" key="5">
    <source>
        <dbReference type="ARBA" id="ARBA00022692"/>
    </source>
</evidence>
<keyword evidence="4" id="KW-1003">Cell membrane</keyword>
<proteinExistence type="predicted"/>
<evidence type="ECO:0000256" key="10">
    <source>
        <dbReference type="SAM" id="Phobius"/>
    </source>
</evidence>
<evidence type="ECO:0000256" key="2">
    <source>
        <dbReference type="ARBA" id="ARBA00022448"/>
    </source>
</evidence>
<name>A0A4Y3WBF0_NITWI</name>
<feature type="transmembrane region" description="Helical" evidence="10">
    <location>
        <begin position="167"/>
        <end position="189"/>
    </location>
</feature>
<feature type="transmembrane region" description="Helical" evidence="10">
    <location>
        <begin position="228"/>
        <end position="252"/>
    </location>
</feature>
<dbReference type="Pfam" id="PF01554">
    <property type="entry name" value="MatE"/>
    <property type="match status" value="2"/>
</dbReference>
<dbReference type="InterPro" id="IPR048279">
    <property type="entry name" value="MdtK-like"/>
</dbReference>
<feature type="transmembrane region" description="Helical" evidence="10">
    <location>
        <begin position="457"/>
        <end position="476"/>
    </location>
</feature>
<keyword evidence="2" id="KW-0813">Transport</keyword>
<dbReference type="InterPro" id="IPR002528">
    <property type="entry name" value="MATE_fam"/>
</dbReference>
<gene>
    <name evidence="11" type="primary">norM</name>
    <name evidence="11" type="ORF">NWI01_04580</name>
</gene>
<feature type="transmembrane region" description="Helical" evidence="10">
    <location>
        <begin position="131"/>
        <end position="155"/>
    </location>
</feature>
<reference evidence="11 12" key="1">
    <citation type="submission" date="2019-06" db="EMBL/GenBank/DDBJ databases">
        <title>Whole genome shotgun sequence of Nitrobacter winogradskyi NBRC 14297.</title>
        <authorList>
            <person name="Hosoyama A."/>
            <person name="Uohara A."/>
            <person name="Ohji S."/>
            <person name="Ichikawa N."/>
        </authorList>
    </citation>
    <scope>NUCLEOTIDE SEQUENCE [LARGE SCALE GENOMIC DNA]</scope>
    <source>
        <strain evidence="11 12">NBRC 14297</strain>
    </source>
</reference>
<dbReference type="PANTHER" id="PTHR43298">
    <property type="entry name" value="MULTIDRUG RESISTANCE PROTEIN NORM-RELATED"/>
    <property type="match status" value="1"/>
</dbReference>
<feature type="transmembrane region" description="Helical" evidence="10">
    <location>
        <begin position="90"/>
        <end position="110"/>
    </location>
</feature>
<keyword evidence="8 10" id="KW-0472">Membrane</keyword>
<comment type="subcellular location">
    <subcellularLocation>
        <location evidence="1">Cell inner membrane</location>
        <topology evidence="1">Multi-pass membrane protein</topology>
    </subcellularLocation>
</comment>
<feature type="transmembrane region" description="Helical" evidence="10">
    <location>
        <begin position="273"/>
        <end position="297"/>
    </location>
</feature>
<dbReference type="GO" id="GO:0006811">
    <property type="term" value="P:monoatomic ion transport"/>
    <property type="evidence" value="ECO:0007669"/>
    <property type="project" value="UniProtKB-KW"/>
</dbReference>
<protein>
    <recommendedName>
        <fullName evidence="9">Multidrug-efflux transporter</fullName>
    </recommendedName>
</protein>
<feature type="transmembrane region" description="Helical" evidence="10">
    <location>
        <begin position="351"/>
        <end position="373"/>
    </location>
</feature>
<dbReference type="PIRSF" id="PIRSF006603">
    <property type="entry name" value="DinF"/>
    <property type="match status" value="1"/>
</dbReference>
<feature type="transmembrane region" description="Helical" evidence="10">
    <location>
        <begin position="309"/>
        <end position="330"/>
    </location>
</feature>
<feature type="transmembrane region" description="Helical" evidence="10">
    <location>
        <begin position="393"/>
        <end position="410"/>
    </location>
</feature>
<dbReference type="CDD" id="cd13131">
    <property type="entry name" value="MATE_NorM_like"/>
    <property type="match status" value="1"/>
</dbReference>
<evidence type="ECO:0000256" key="1">
    <source>
        <dbReference type="ARBA" id="ARBA00004429"/>
    </source>
</evidence>
<dbReference type="Proteomes" id="UP000318825">
    <property type="component" value="Unassembled WGS sequence"/>
</dbReference>
<keyword evidence="7" id="KW-0406">Ion transport</keyword>
<dbReference type="GO" id="GO:0042910">
    <property type="term" value="F:xenobiotic transmembrane transporter activity"/>
    <property type="evidence" value="ECO:0007669"/>
    <property type="project" value="InterPro"/>
</dbReference>
<evidence type="ECO:0000256" key="3">
    <source>
        <dbReference type="ARBA" id="ARBA00022449"/>
    </source>
</evidence>
<keyword evidence="3" id="KW-0050">Antiport</keyword>
<evidence type="ECO:0000256" key="4">
    <source>
        <dbReference type="ARBA" id="ARBA00022475"/>
    </source>
</evidence>
<feature type="transmembrane region" description="Helical" evidence="10">
    <location>
        <begin position="196"/>
        <end position="216"/>
    </location>
</feature>
<evidence type="ECO:0000256" key="6">
    <source>
        <dbReference type="ARBA" id="ARBA00022989"/>
    </source>
</evidence>
<dbReference type="PANTHER" id="PTHR43298:SF2">
    <property type="entry name" value="FMN_FAD EXPORTER YEEO-RELATED"/>
    <property type="match status" value="1"/>
</dbReference>
<evidence type="ECO:0000313" key="11">
    <source>
        <dbReference type="EMBL" id="GEC14566.1"/>
    </source>
</evidence>
<organism evidence="11 12">
    <name type="scientific">Nitrobacter winogradskyi</name>
    <name type="common">Nitrobacter agilis</name>
    <dbReference type="NCBI Taxonomy" id="913"/>
    <lineage>
        <taxon>Bacteria</taxon>
        <taxon>Pseudomonadati</taxon>
        <taxon>Pseudomonadota</taxon>
        <taxon>Alphaproteobacteria</taxon>
        <taxon>Hyphomicrobiales</taxon>
        <taxon>Nitrobacteraceae</taxon>
        <taxon>Nitrobacter</taxon>
    </lineage>
</organism>
<dbReference type="InterPro" id="IPR050222">
    <property type="entry name" value="MATE_MdtK"/>
</dbReference>
<evidence type="ECO:0000256" key="9">
    <source>
        <dbReference type="ARBA" id="ARBA00031636"/>
    </source>
</evidence>
<comment type="caution">
    <text evidence="11">The sequence shown here is derived from an EMBL/GenBank/DDBJ whole genome shotgun (WGS) entry which is preliminary data.</text>
</comment>
<evidence type="ECO:0000313" key="12">
    <source>
        <dbReference type="Proteomes" id="UP000318825"/>
    </source>
</evidence>
<dbReference type="GO" id="GO:0015297">
    <property type="term" value="F:antiporter activity"/>
    <property type="evidence" value="ECO:0007669"/>
    <property type="project" value="UniProtKB-KW"/>
</dbReference>
<evidence type="ECO:0000256" key="8">
    <source>
        <dbReference type="ARBA" id="ARBA00023136"/>
    </source>
</evidence>
<dbReference type="AlphaFoldDB" id="A0A4Y3WBF0"/>